<evidence type="ECO:0000313" key="1">
    <source>
        <dbReference type="Proteomes" id="UP000046393"/>
    </source>
</evidence>
<dbReference type="AlphaFoldDB" id="A0A0N5AX35"/>
<evidence type="ECO:0000313" key="2">
    <source>
        <dbReference type="WBParaSite" id="SMUV_0000950301-mRNA-1"/>
    </source>
</evidence>
<organism evidence="1 2">
    <name type="scientific">Syphacia muris</name>
    <dbReference type="NCBI Taxonomy" id="451379"/>
    <lineage>
        <taxon>Eukaryota</taxon>
        <taxon>Metazoa</taxon>
        <taxon>Ecdysozoa</taxon>
        <taxon>Nematoda</taxon>
        <taxon>Chromadorea</taxon>
        <taxon>Rhabditida</taxon>
        <taxon>Spirurina</taxon>
        <taxon>Oxyuridomorpha</taxon>
        <taxon>Oxyuroidea</taxon>
        <taxon>Oxyuridae</taxon>
        <taxon>Syphacia</taxon>
    </lineage>
</organism>
<protein>
    <submittedName>
        <fullName evidence="2">BPTI/Kunitz inhibitor domain-containing protein</fullName>
    </submittedName>
</protein>
<sequence>MSERQTNSENEEAAAAAAAIRLCMYYLGNHKDGINYVIEFVSAQNVQTNFGLSSTDCRKICSAITVEVYGAKI</sequence>
<proteinExistence type="predicted"/>
<name>A0A0N5AX35_9BILA</name>
<accession>A0A0N5AX35</accession>
<keyword evidence="1" id="KW-1185">Reference proteome</keyword>
<reference evidence="2" key="1">
    <citation type="submission" date="2017-02" db="UniProtKB">
        <authorList>
            <consortium name="WormBaseParasite"/>
        </authorList>
    </citation>
    <scope>IDENTIFICATION</scope>
</reference>
<dbReference type="WBParaSite" id="SMUV_0000950301-mRNA-1">
    <property type="protein sequence ID" value="SMUV_0000950301-mRNA-1"/>
    <property type="gene ID" value="SMUV_0000950301"/>
</dbReference>
<dbReference type="Proteomes" id="UP000046393">
    <property type="component" value="Unplaced"/>
</dbReference>